<dbReference type="Proteomes" id="UP000758603">
    <property type="component" value="Unassembled WGS sequence"/>
</dbReference>
<dbReference type="RefSeq" id="XP_045964712.1">
    <property type="nucleotide sequence ID" value="XM_046109038.1"/>
</dbReference>
<dbReference type="AlphaFoldDB" id="A0A9P8UXY1"/>
<dbReference type="PANTHER" id="PTHR33112:SF16">
    <property type="entry name" value="HETEROKARYON INCOMPATIBILITY DOMAIN-CONTAINING PROTEIN"/>
    <property type="match status" value="1"/>
</dbReference>
<comment type="caution">
    <text evidence="2">The sequence shown here is derived from an EMBL/GenBank/DDBJ whole genome shotgun (WGS) entry which is preliminary data.</text>
</comment>
<dbReference type="EMBL" id="JAGPXC010000001">
    <property type="protein sequence ID" value="KAH6660581.1"/>
    <property type="molecule type" value="Genomic_DNA"/>
</dbReference>
<keyword evidence="3" id="KW-1185">Reference proteome</keyword>
<evidence type="ECO:0000313" key="2">
    <source>
        <dbReference type="EMBL" id="KAH6660581.1"/>
    </source>
</evidence>
<sequence>MRSATQLSPSNPSIPDMGERLIERLQDALGSLVEAAFPTNSNARTPSFSNPHTCRHCCNITVQAKTLEGAESWLRSNAVESGGLLALDHDFDGALKATRDGCGLYRWLLDQLLRGTKSNPDVMAGLLQSNHIRFSLVFSKDEPIYSREVRMRCDPLIESNKGNMAESPWEILLSDAQGIDVCAREGDPGASFVSFRAPQEDIFSSSSIRFARDCMNTCINFHELCRDDWIRRDRSSSAYSVEYAIGEQLPSESLAIDALPTRLLETEERDGLVVRLIELADLSAANKSQIAADGFATLSYCWGQGNPVQLTANSYETLRRGIEISALPATIEQSIRFVFLLGLKYIWVDALCIFQDDITDKEIEISRMGSYYSANTLTVCAASPSGAAVGFLDPESKAVCQYGPINLSCNIDGMMGNLLLHSDPSMKEPVAERGWTLQESLLSRRILIFSHQLYWCCSTANAGCEGSLSVLPRDTNRNMGWPHSLVPGIFPMSVLRVYPPEYQWFTGLSSFTERRLGFEADKLLAISALAERIHLIFQARGQSSIESRSYREFLADLAYVAGIFLSRSHKELVASQLLWTSTTASKTKRVETYRAPSWSWACVDGSLQSCLTDAVQEAGRFSVLDWDVTLTNNVAPYGSVRYAAIHMRCHLRSLPFNDTNLPVKVIDWIEEPLQAGIRIMPDTAADRDCILSTDRENQALRLLQLTDVYSRTPFSGIRGLVVILVAELLPATYKRVGTFTALQEQKSAKAGDQGLSSFFDVPEQDVVLI</sequence>
<dbReference type="PANTHER" id="PTHR33112">
    <property type="entry name" value="DOMAIN PROTEIN, PUTATIVE-RELATED"/>
    <property type="match status" value="1"/>
</dbReference>
<name>A0A9P8UXY1_9PEZI</name>
<proteinExistence type="predicted"/>
<dbReference type="GeneID" id="70137929"/>
<protein>
    <submittedName>
        <fullName evidence="2">Heterokaryon incompatibility protein-domain-containing protein</fullName>
    </submittedName>
</protein>
<reference evidence="2" key="1">
    <citation type="journal article" date="2021" name="Nat. Commun.">
        <title>Genetic determinants of endophytism in the Arabidopsis root mycobiome.</title>
        <authorList>
            <person name="Mesny F."/>
            <person name="Miyauchi S."/>
            <person name="Thiergart T."/>
            <person name="Pickel B."/>
            <person name="Atanasova L."/>
            <person name="Karlsson M."/>
            <person name="Huettel B."/>
            <person name="Barry K.W."/>
            <person name="Haridas S."/>
            <person name="Chen C."/>
            <person name="Bauer D."/>
            <person name="Andreopoulos W."/>
            <person name="Pangilinan J."/>
            <person name="LaButti K."/>
            <person name="Riley R."/>
            <person name="Lipzen A."/>
            <person name="Clum A."/>
            <person name="Drula E."/>
            <person name="Henrissat B."/>
            <person name="Kohler A."/>
            <person name="Grigoriev I.V."/>
            <person name="Martin F.M."/>
            <person name="Hacquard S."/>
        </authorList>
    </citation>
    <scope>NUCLEOTIDE SEQUENCE</scope>
    <source>
        <strain evidence="2">MPI-SDFR-AT-0073</strain>
    </source>
</reference>
<accession>A0A9P8UXY1</accession>
<evidence type="ECO:0000259" key="1">
    <source>
        <dbReference type="Pfam" id="PF06985"/>
    </source>
</evidence>
<feature type="domain" description="Heterokaryon incompatibility" evidence="1">
    <location>
        <begin position="295"/>
        <end position="439"/>
    </location>
</feature>
<organism evidence="2 3">
    <name type="scientific">Truncatella angustata</name>
    <dbReference type="NCBI Taxonomy" id="152316"/>
    <lineage>
        <taxon>Eukaryota</taxon>
        <taxon>Fungi</taxon>
        <taxon>Dikarya</taxon>
        <taxon>Ascomycota</taxon>
        <taxon>Pezizomycotina</taxon>
        <taxon>Sordariomycetes</taxon>
        <taxon>Xylariomycetidae</taxon>
        <taxon>Amphisphaeriales</taxon>
        <taxon>Sporocadaceae</taxon>
        <taxon>Truncatella</taxon>
    </lineage>
</organism>
<dbReference type="Pfam" id="PF06985">
    <property type="entry name" value="HET"/>
    <property type="match status" value="1"/>
</dbReference>
<evidence type="ECO:0000313" key="3">
    <source>
        <dbReference type="Proteomes" id="UP000758603"/>
    </source>
</evidence>
<gene>
    <name evidence="2" type="ORF">BKA67DRAFT_686956</name>
</gene>
<dbReference type="InterPro" id="IPR010730">
    <property type="entry name" value="HET"/>
</dbReference>
<dbReference type="OrthoDB" id="5125733at2759"/>